<proteinExistence type="predicted"/>
<dbReference type="Gene3D" id="1.10.150.450">
    <property type="match status" value="1"/>
</dbReference>
<dbReference type="GO" id="GO:0006206">
    <property type="term" value="P:pyrimidine nucleobase metabolic process"/>
    <property type="evidence" value="ECO:0007669"/>
    <property type="project" value="TreeGrafter"/>
</dbReference>
<dbReference type="SFLD" id="SFLDG01132">
    <property type="entry name" value="C1.5.3:_5'-Nucleotidase_Like"/>
    <property type="match status" value="1"/>
</dbReference>
<dbReference type="Gene3D" id="3.40.50.1000">
    <property type="entry name" value="HAD superfamily/HAD-like"/>
    <property type="match status" value="1"/>
</dbReference>
<dbReference type="GO" id="GO:0009166">
    <property type="term" value="P:nucleotide catabolic process"/>
    <property type="evidence" value="ECO:0007669"/>
    <property type="project" value="TreeGrafter"/>
</dbReference>
<dbReference type="Proteomes" id="UP000807469">
    <property type="component" value="Unassembled WGS sequence"/>
</dbReference>
<sequence>MTSNDPALEACSLPQEDDRLMVWFDIDNTLYSASSNISHAMGTRIHAYFVSLGLDHDEASELHLKYYTQYGLALRGLTRHHDVDPLDFDQKCDGSLPLESMITYDPKLRKLLEDIDRTKVRVWALTNAYRVHAERVLRILRLDDLIEGIVFCDYTVKNFVCKPEPEYYEMAMKQANINDPSKCYFIDDNRKNIDAARALNWGHCLEAMEGGRIKAIDDEREPGAVDNDVIDVSTLEELRDVWPEIFKQSCSSPN</sequence>
<dbReference type="NCBIfam" id="TIGR01993">
    <property type="entry name" value="Pyr-5-nucltdase"/>
    <property type="match status" value="1"/>
</dbReference>
<dbReference type="SUPFAM" id="SSF56784">
    <property type="entry name" value="HAD-like"/>
    <property type="match status" value="1"/>
</dbReference>
<dbReference type="EMBL" id="MU155136">
    <property type="protein sequence ID" value="KAF9485272.1"/>
    <property type="molecule type" value="Genomic_DNA"/>
</dbReference>
<dbReference type="NCBIfam" id="TIGR01509">
    <property type="entry name" value="HAD-SF-IA-v3"/>
    <property type="match status" value="1"/>
</dbReference>
<comment type="caution">
    <text evidence="1">The sequence shown here is derived from an EMBL/GenBank/DDBJ whole genome shotgun (WGS) entry which is preliminary data.</text>
</comment>
<name>A0A9P6CZI7_9AGAR</name>
<dbReference type="SFLD" id="SFLDS00003">
    <property type="entry name" value="Haloacid_Dehalogenase"/>
    <property type="match status" value="1"/>
</dbReference>
<accession>A0A9P6CZI7</accession>
<dbReference type="PANTHER" id="PTHR47438:SF1">
    <property type="entry name" value="PHOSPHATE METABOLISM PROTEIN 8-RELATED"/>
    <property type="match status" value="1"/>
</dbReference>
<dbReference type="PANTHER" id="PTHR47438">
    <property type="entry name" value="PHOSPHATE METABOLISM PROTEIN 8-RELATED"/>
    <property type="match status" value="1"/>
</dbReference>
<protein>
    <submittedName>
        <fullName evidence="1">Pyrimidine 5-nucleotidase</fullName>
    </submittedName>
</protein>
<gene>
    <name evidence="1" type="ORF">BDN70DRAFT_903112</name>
</gene>
<evidence type="ECO:0000313" key="1">
    <source>
        <dbReference type="EMBL" id="KAF9485272.1"/>
    </source>
</evidence>
<dbReference type="SFLD" id="SFLDG01129">
    <property type="entry name" value="C1.5:_HAD__Beta-PGM__Phosphata"/>
    <property type="match status" value="1"/>
</dbReference>
<dbReference type="InterPro" id="IPR006439">
    <property type="entry name" value="HAD-SF_hydro_IA"/>
</dbReference>
<organism evidence="1 2">
    <name type="scientific">Pholiota conissans</name>
    <dbReference type="NCBI Taxonomy" id="109636"/>
    <lineage>
        <taxon>Eukaryota</taxon>
        <taxon>Fungi</taxon>
        <taxon>Dikarya</taxon>
        <taxon>Basidiomycota</taxon>
        <taxon>Agaricomycotina</taxon>
        <taxon>Agaricomycetes</taxon>
        <taxon>Agaricomycetidae</taxon>
        <taxon>Agaricales</taxon>
        <taxon>Agaricineae</taxon>
        <taxon>Strophariaceae</taxon>
        <taxon>Pholiota</taxon>
    </lineage>
</organism>
<dbReference type="InterPro" id="IPR023214">
    <property type="entry name" value="HAD_sf"/>
</dbReference>
<dbReference type="InterPro" id="IPR010237">
    <property type="entry name" value="Pyr-5-nucltdase"/>
</dbReference>
<dbReference type="GO" id="GO:0008252">
    <property type="term" value="F:nucleotidase activity"/>
    <property type="evidence" value="ECO:0007669"/>
    <property type="project" value="TreeGrafter"/>
</dbReference>
<evidence type="ECO:0000313" key="2">
    <source>
        <dbReference type="Proteomes" id="UP000807469"/>
    </source>
</evidence>
<dbReference type="InterPro" id="IPR036412">
    <property type="entry name" value="HAD-like_sf"/>
</dbReference>
<dbReference type="Pfam" id="PF00702">
    <property type="entry name" value="Hydrolase"/>
    <property type="match status" value="1"/>
</dbReference>
<reference evidence="1" key="1">
    <citation type="submission" date="2020-11" db="EMBL/GenBank/DDBJ databases">
        <authorList>
            <consortium name="DOE Joint Genome Institute"/>
            <person name="Ahrendt S."/>
            <person name="Riley R."/>
            <person name="Andreopoulos W."/>
            <person name="Labutti K."/>
            <person name="Pangilinan J."/>
            <person name="Ruiz-Duenas F.J."/>
            <person name="Barrasa J.M."/>
            <person name="Sanchez-Garcia M."/>
            <person name="Camarero S."/>
            <person name="Miyauchi S."/>
            <person name="Serrano A."/>
            <person name="Linde D."/>
            <person name="Babiker R."/>
            <person name="Drula E."/>
            <person name="Ayuso-Fernandez I."/>
            <person name="Pacheco R."/>
            <person name="Padilla G."/>
            <person name="Ferreira P."/>
            <person name="Barriuso J."/>
            <person name="Kellner H."/>
            <person name="Castanera R."/>
            <person name="Alfaro M."/>
            <person name="Ramirez L."/>
            <person name="Pisabarro A.G."/>
            <person name="Kuo A."/>
            <person name="Tritt A."/>
            <person name="Lipzen A."/>
            <person name="He G."/>
            <person name="Yan M."/>
            <person name="Ng V."/>
            <person name="Cullen D."/>
            <person name="Martin F."/>
            <person name="Rosso M.-N."/>
            <person name="Henrissat B."/>
            <person name="Hibbett D."/>
            <person name="Martinez A.T."/>
            <person name="Grigoriev I.V."/>
        </authorList>
    </citation>
    <scope>NUCLEOTIDE SEQUENCE</scope>
    <source>
        <strain evidence="1">CIRM-BRFM 674</strain>
    </source>
</reference>
<dbReference type="InterPro" id="IPR052791">
    <property type="entry name" value="SSM1_domain"/>
</dbReference>
<dbReference type="AlphaFoldDB" id="A0A9P6CZI7"/>
<keyword evidence="2" id="KW-1185">Reference proteome</keyword>
<dbReference type="OrthoDB" id="1065058at2759"/>